<dbReference type="EMBL" id="NRRL01000019">
    <property type="protein sequence ID" value="MBK1668258.1"/>
    <property type="molecule type" value="Genomic_DNA"/>
</dbReference>
<dbReference type="PROSITE" id="PS51384">
    <property type="entry name" value="FAD_FR"/>
    <property type="match status" value="1"/>
</dbReference>
<feature type="transmembrane region" description="Helical" evidence="13">
    <location>
        <begin position="25"/>
        <end position="45"/>
    </location>
</feature>
<evidence type="ECO:0000256" key="6">
    <source>
        <dbReference type="ARBA" id="ARBA00022723"/>
    </source>
</evidence>
<evidence type="ECO:0000256" key="2">
    <source>
        <dbReference type="ARBA" id="ARBA00004141"/>
    </source>
</evidence>
<keyword evidence="11" id="KW-0411">Iron-sulfur</keyword>
<dbReference type="InterPro" id="IPR050415">
    <property type="entry name" value="MRET"/>
</dbReference>
<keyword evidence="8 13" id="KW-1133">Transmembrane helix</keyword>
<dbReference type="Pfam" id="PF01794">
    <property type="entry name" value="Ferric_reduct"/>
    <property type="match status" value="1"/>
</dbReference>
<feature type="transmembrane region" description="Helical" evidence="13">
    <location>
        <begin position="204"/>
        <end position="224"/>
    </location>
</feature>
<accession>A0ABS1DES4</accession>
<dbReference type="InterPro" id="IPR013130">
    <property type="entry name" value="Fe3_Rdtase_TM_dom"/>
</dbReference>
<dbReference type="InterPro" id="IPR039261">
    <property type="entry name" value="FNR_nucleotide-bd"/>
</dbReference>
<evidence type="ECO:0000256" key="9">
    <source>
        <dbReference type="ARBA" id="ARBA00023002"/>
    </source>
</evidence>
<dbReference type="InterPro" id="IPR017938">
    <property type="entry name" value="Riboflavin_synthase-like_b-brl"/>
</dbReference>
<feature type="transmembrane region" description="Helical" evidence="13">
    <location>
        <begin position="142"/>
        <end position="165"/>
    </location>
</feature>
<gene>
    <name evidence="15" type="ORF">CKO28_09435</name>
</gene>
<dbReference type="PANTHER" id="PTHR47354:SF8">
    <property type="entry name" value="1,2-PHENYLACETYL-COA EPOXIDASE, SUBUNIT E"/>
    <property type="match status" value="1"/>
</dbReference>
<protein>
    <recommendedName>
        <fullName evidence="14">FAD-binding FR-type domain-containing protein</fullName>
    </recommendedName>
</protein>
<sequence length="459" mass="48791">MSADDPAGRNSAVPGRPGWPARVGLRAPTGALLYAVLALLPLALAVPLQDRPVMDEVATSLGLVAFAVALLEFALSGRFRRVSGRIGVDRTLRVHRVVAYTMVGLIALHPFLYTDSDVDRRFATAPWFTGTEPSLGLAPLPLWTGVAAWMLVAALVITAIDRTLLSCRYEVWRRLHAGGAGLATALVAVHVFTAGGYSGDLPMAGYWAALLAGAGGSLVYGYLLQPWRQAGHPYAVTRVDRVGAESWEVRLRPQDGRGLAFRPGQFAWVKLSGAFAGAEHPFSISTPPEDAPEIGFVIKEKGDFTNAIGRVEPGTPAYLDGPHGHFVPDEVPVPTVYVAAGTGIGPVLGHLRAFRAAGDRRAITLIYAAETPEALVCRQELADLAGTLNLTCHFVVHAAPAGWTGHVGRIDRDLLDACLPASNRKAHRAFVCGPPAMMASLARALRRLGVPRGRIVTGS</sequence>
<evidence type="ECO:0000313" key="15">
    <source>
        <dbReference type="EMBL" id="MBK1668258.1"/>
    </source>
</evidence>
<evidence type="ECO:0000256" key="10">
    <source>
        <dbReference type="ARBA" id="ARBA00023004"/>
    </source>
</evidence>
<keyword evidence="9" id="KW-0560">Oxidoreductase</keyword>
<feature type="transmembrane region" description="Helical" evidence="13">
    <location>
        <begin position="177"/>
        <end position="198"/>
    </location>
</feature>
<evidence type="ECO:0000256" key="1">
    <source>
        <dbReference type="ARBA" id="ARBA00001974"/>
    </source>
</evidence>
<dbReference type="PRINTS" id="PR00410">
    <property type="entry name" value="PHEHYDRXLASE"/>
</dbReference>
<evidence type="ECO:0000256" key="8">
    <source>
        <dbReference type="ARBA" id="ARBA00022989"/>
    </source>
</evidence>
<evidence type="ECO:0000256" key="7">
    <source>
        <dbReference type="ARBA" id="ARBA00022827"/>
    </source>
</evidence>
<dbReference type="SUPFAM" id="SSF63380">
    <property type="entry name" value="Riboflavin synthase domain-like"/>
    <property type="match status" value="1"/>
</dbReference>
<evidence type="ECO:0000256" key="4">
    <source>
        <dbReference type="ARBA" id="ARBA00022692"/>
    </source>
</evidence>
<dbReference type="InterPro" id="IPR017927">
    <property type="entry name" value="FAD-bd_FR_type"/>
</dbReference>
<dbReference type="Proteomes" id="UP001296873">
    <property type="component" value="Unassembled WGS sequence"/>
</dbReference>
<evidence type="ECO:0000256" key="13">
    <source>
        <dbReference type="SAM" id="Phobius"/>
    </source>
</evidence>
<feature type="transmembrane region" description="Helical" evidence="13">
    <location>
        <begin position="57"/>
        <end position="76"/>
    </location>
</feature>
<dbReference type="RefSeq" id="WP_200340516.1">
    <property type="nucleotide sequence ID" value="NZ_NRRL01000019.1"/>
</dbReference>
<dbReference type="PANTHER" id="PTHR47354">
    <property type="entry name" value="NADH OXIDOREDUCTASE HCR"/>
    <property type="match status" value="1"/>
</dbReference>
<name>A0ABS1DES4_9PROT</name>
<proteinExistence type="predicted"/>
<keyword evidence="10" id="KW-0408">Iron</keyword>
<keyword evidence="4 13" id="KW-0812">Transmembrane</keyword>
<keyword evidence="16" id="KW-1185">Reference proteome</keyword>
<evidence type="ECO:0000259" key="14">
    <source>
        <dbReference type="PROSITE" id="PS51384"/>
    </source>
</evidence>
<feature type="domain" description="FAD-binding FR-type" evidence="14">
    <location>
        <begin position="229"/>
        <end position="329"/>
    </location>
</feature>
<evidence type="ECO:0000313" key="16">
    <source>
        <dbReference type="Proteomes" id="UP001296873"/>
    </source>
</evidence>
<evidence type="ECO:0000256" key="3">
    <source>
        <dbReference type="ARBA" id="ARBA00022630"/>
    </source>
</evidence>
<comment type="subcellular location">
    <subcellularLocation>
        <location evidence="2">Membrane</location>
        <topology evidence="2">Multi-pass membrane protein</topology>
    </subcellularLocation>
</comment>
<keyword evidence="3" id="KW-0285">Flavoprotein</keyword>
<organism evidence="15 16">
    <name type="scientific">Rhodovibrio sodomensis</name>
    <dbReference type="NCBI Taxonomy" id="1088"/>
    <lineage>
        <taxon>Bacteria</taxon>
        <taxon>Pseudomonadati</taxon>
        <taxon>Pseudomonadota</taxon>
        <taxon>Alphaproteobacteria</taxon>
        <taxon>Rhodospirillales</taxon>
        <taxon>Rhodovibrionaceae</taxon>
        <taxon>Rhodovibrio</taxon>
    </lineage>
</organism>
<keyword evidence="6" id="KW-0479">Metal-binding</keyword>
<keyword evidence="12 13" id="KW-0472">Membrane</keyword>
<evidence type="ECO:0000256" key="11">
    <source>
        <dbReference type="ARBA" id="ARBA00023014"/>
    </source>
</evidence>
<feature type="transmembrane region" description="Helical" evidence="13">
    <location>
        <begin position="97"/>
        <end position="113"/>
    </location>
</feature>
<evidence type="ECO:0000256" key="12">
    <source>
        <dbReference type="ARBA" id="ARBA00023136"/>
    </source>
</evidence>
<comment type="caution">
    <text evidence="15">The sequence shown here is derived from an EMBL/GenBank/DDBJ whole genome shotgun (WGS) entry which is preliminary data.</text>
</comment>
<dbReference type="Gene3D" id="3.40.50.80">
    <property type="entry name" value="Nucleotide-binding domain of ferredoxin-NADP reductase (FNR) module"/>
    <property type="match status" value="1"/>
</dbReference>
<comment type="cofactor">
    <cofactor evidence="1">
        <name>FAD</name>
        <dbReference type="ChEBI" id="CHEBI:57692"/>
    </cofactor>
</comment>
<dbReference type="Gene3D" id="2.40.30.10">
    <property type="entry name" value="Translation factors"/>
    <property type="match status" value="1"/>
</dbReference>
<dbReference type="SUPFAM" id="SSF52343">
    <property type="entry name" value="Ferredoxin reductase-like, C-terminal NADP-linked domain"/>
    <property type="match status" value="1"/>
</dbReference>
<dbReference type="Pfam" id="PF00175">
    <property type="entry name" value="NAD_binding_1"/>
    <property type="match status" value="1"/>
</dbReference>
<keyword evidence="5" id="KW-0001">2Fe-2S</keyword>
<dbReference type="InterPro" id="IPR001433">
    <property type="entry name" value="OxRdtase_FAD/NAD-bd"/>
</dbReference>
<reference evidence="15 16" key="1">
    <citation type="journal article" date="2020" name="Microorganisms">
        <title>Osmotic Adaptation and Compatible Solute Biosynthesis of Phototrophic Bacteria as Revealed from Genome Analyses.</title>
        <authorList>
            <person name="Imhoff J.F."/>
            <person name="Rahn T."/>
            <person name="Kunzel S."/>
            <person name="Keller A."/>
            <person name="Neulinger S.C."/>
        </authorList>
    </citation>
    <scope>NUCLEOTIDE SEQUENCE [LARGE SCALE GENOMIC DNA]</scope>
    <source>
        <strain evidence="15 16">DSM 9895</strain>
    </source>
</reference>
<evidence type="ECO:0000256" key="5">
    <source>
        <dbReference type="ARBA" id="ARBA00022714"/>
    </source>
</evidence>
<keyword evidence="7" id="KW-0274">FAD</keyword>